<evidence type="ECO:0000256" key="5">
    <source>
        <dbReference type="ARBA" id="ARBA00012064"/>
    </source>
</evidence>
<dbReference type="PANTHER" id="PTHR11941:SF75">
    <property type="entry name" value="ENOYL-COA HYDRATASE_ISOMERASE FAMILY PROTEIN"/>
    <property type="match status" value="1"/>
</dbReference>
<dbReference type="GO" id="GO:0005777">
    <property type="term" value="C:peroxisome"/>
    <property type="evidence" value="ECO:0007669"/>
    <property type="project" value="TreeGrafter"/>
</dbReference>
<comment type="caution">
    <text evidence="8">The sequence shown here is derived from an EMBL/GenBank/DDBJ whole genome shotgun (WGS) entry which is preliminary data.</text>
</comment>
<dbReference type="CDD" id="cd06558">
    <property type="entry name" value="crotonase-like"/>
    <property type="match status" value="1"/>
</dbReference>
<evidence type="ECO:0000256" key="1">
    <source>
        <dbReference type="ARBA" id="ARBA00000452"/>
    </source>
</evidence>
<dbReference type="InterPro" id="IPR029045">
    <property type="entry name" value="ClpP/crotonase-like_dom_sf"/>
</dbReference>
<comment type="similarity">
    <text evidence="4">Belongs to the enoyl-CoA hydratase/isomerase family.</text>
</comment>
<reference evidence="9" key="1">
    <citation type="submission" date="2013-09" db="EMBL/GenBank/DDBJ databases">
        <title>Corchorus olitorius genome sequencing.</title>
        <authorList>
            <person name="Alam M."/>
            <person name="Haque M.S."/>
            <person name="Islam M.S."/>
            <person name="Emdad E.M."/>
            <person name="Islam M.M."/>
            <person name="Ahmed B."/>
            <person name="Halim A."/>
            <person name="Hossen Q.M.M."/>
            <person name="Hossain M.Z."/>
            <person name="Ahmed R."/>
            <person name="Khan M.M."/>
            <person name="Islam R."/>
            <person name="Rashid M.M."/>
            <person name="Khan S.A."/>
            <person name="Rahman M.S."/>
            <person name="Alam M."/>
            <person name="Yahiya A.S."/>
            <person name="Khan M.S."/>
            <person name="Azam M.S."/>
            <person name="Haque T."/>
            <person name="Lashkar M.Z.H."/>
            <person name="Akhand A.I."/>
            <person name="Morshed G."/>
            <person name="Roy S."/>
            <person name="Uddin K.S."/>
            <person name="Rabeya T."/>
            <person name="Hossain A.S."/>
            <person name="Chowdhury A."/>
            <person name="Snigdha A.R."/>
            <person name="Mortoza M.S."/>
            <person name="Matin S.A."/>
            <person name="Hoque S.M.E."/>
            <person name="Islam M.K."/>
            <person name="Roy D.K."/>
            <person name="Haider R."/>
            <person name="Moosa M.M."/>
            <person name="Elias S.M."/>
            <person name="Hasan A.M."/>
            <person name="Jahan S."/>
            <person name="Shafiuddin M."/>
            <person name="Mahmood N."/>
            <person name="Shommy N.S."/>
        </authorList>
    </citation>
    <scope>NUCLEOTIDE SEQUENCE [LARGE SCALE GENOMIC DNA]</scope>
    <source>
        <strain evidence="9">cv. O-4</strain>
    </source>
</reference>
<dbReference type="Pfam" id="PF00378">
    <property type="entry name" value="ECH_1"/>
    <property type="match status" value="1"/>
</dbReference>
<keyword evidence="9" id="KW-1185">Reference proteome</keyword>
<dbReference type="Gene3D" id="3.90.226.10">
    <property type="entry name" value="2-enoyl-CoA Hydratase, Chain A, domain 1"/>
    <property type="match status" value="1"/>
</dbReference>
<dbReference type="OrthoDB" id="410701at2759"/>
<evidence type="ECO:0000256" key="2">
    <source>
        <dbReference type="ARBA" id="ARBA00000765"/>
    </source>
</evidence>
<dbReference type="Proteomes" id="UP000187203">
    <property type="component" value="Unassembled WGS sequence"/>
</dbReference>
<evidence type="ECO:0000313" key="9">
    <source>
        <dbReference type="Proteomes" id="UP000187203"/>
    </source>
</evidence>
<dbReference type="InterPro" id="IPR001753">
    <property type="entry name" value="Enoyl-CoA_hydra/iso"/>
</dbReference>
<dbReference type="FunFam" id="3.90.226.10:FF:000049">
    <property type="entry name" value="Enoyl-CoA delta isomerase 3"/>
    <property type="match status" value="1"/>
</dbReference>
<comment type="pathway">
    <text evidence="3">Lipid metabolism; fatty acid beta-oxidation.</text>
</comment>
<proteinExistence type="inferred from homology"/>
<organism evidence="8 9">
    <name type="scientific">Corchorus olitorius</name>
    <dbReference type="NCBI Taxonomy" id="93759"/>
    <lineage>
        <taxon>Eukaryota</taxon>
        <taxon>Viridiplantae</taxon>
        <taxon>Streptophyta</taxon>
        <taxon>Embryophyta</taxon>
        <taxon>Tracheophyta</taxon>
        <taxon>Spermatophyta</taxon>
        <taxon>Magnoliopsida</taxon>
        <taxon>eudicotyledons</taxon>
        <taxon>Gunneridae</taxon>
        <taxon>Pentapetalae</taxon>
        <taxon>rosids</taxon>
        <taxon>malvids</taxon>
        <taxon>Malvales</taxon>
        <taxon>Malvaceae</taxon>
        <taxon>Grewioideae</taxon>
        <taxon>Apeibeae</taxon>
        <taxon>Corchorus</taxon>
    </lineage>
</organism>
<keyword evidence="7" id="KW-0443">Lipid metabolism</keyword>
<keyword evidence="6" id="KW-0276">Fatty acid metabolism</keyword>
<dbReference type="AlphaFoldDB" id="A0A1R3JL14"/>
<dbReference type="PANTHER" id="PTHR11941">
    <property type="entry name" value="ENOYL-COA HYDRATASE-RELATED"/>
    <property type="match status" value="1"/>
</dbReference>
<dbReference type="SUPFAM" id="SSF52096">
    <property type="entry name" value="ClpP/crotonase"/>
    <property type="match status" value="1"/>
</dbReference>
<dbReference type="GO" id="GO:0004165">
    <property type="term" value="F:delta(3)-delta(2)-enoyl-CoA isomerase activity"/>
    <property type="evidence" value="ECO:0007669"/>
    <property type="project" value="UniProtKB-EC"/>
</dbReference>
<evidence type="ECO:0000256" key="6">
    <source>
        <dbReference type="ARBA" id="ARBA00022832"/>
    </source>
</evidence>
<dbReference type="EMBL" id="AWUE01015826">
    <property type="protein sequence ID" value="OMO95526.1"/>
    <property type="molecule type" value="Genomic_DNA"/>
</dbReference>
<sequence>MCTLEKRGNLFILTLIGDDEHRLNPTLIASVLDALSQAKAQSTRGSALVTVAQGRFFSNGFDLAWAQSAGSKQGAQERLLHMVKIFKPIVAALLSLPMPTVAAVTGHASAAGFALALSHDYIIMRRDRGVLYMSEVDIGLTLPDYFNALFEEKIGLFRARRDFLLAGLKMKGNEAEKRGIVEAAYDSEDEVREASLRMAETLAKRKWDGEVYAEIRKSFVGF</sequence>
<dbReference type="GO" id="GO:0006635">
    <property type="term" value="P:fatty acid beta-oxidation"/>
    <property type="evidence" value="ECO:0007669"/>
    <property type="project" value="TreeGrafter"/>
</dbReference>
<evidence type="ECO:0000256" key="3">
    <source>
        <dbReference type="ARBA" id="ARBA00005005"/>
    </source>
</evidence>
<comment type="catalytic activity">
    <reaction evidence="1">
        <text>a (3Z)-enoyl-CoA = a 4-saturated (2E)-enoyl-CoA</text>
        <dbReference type="Rhea" id="RHEA:45900"/>
        <dbReference type="ChEBI" id="CHEBI:85097"/>
        <dbReference type="ChEBI" id="CHEBI:85489"/>
        <dbReference type="EC" id="5.3.3.8"/>
    </reaction>
</comment>
<evidence type="ECO:0000256" key="7">
    <source>
        <dbReference type="ARBA" id="ARBA00023098"/>
    </source>
</evidence>
<evidence type="ECO:0000256" key="4">
    <source>
        <dbReference type="ARBA" id="ARBA00005254"/>
    </source>
</evidence>
<accession>A0A1R3JL14</accession>
<evidence type="ECO:0000313" key="8">
    <source>
        <dbReference type="EMBL" id="OMO95526.1"/>
    </source>
</evidence>
<name>A0A1R3JL14_9ROSI</name>
<dbReference type="EC" id="5.3.3.8" evidence="5"/>
<dbReference type="STRING" id="93759.A0A1R3JL14"/>
<comment type="catalytic activity">
    <reaction evidence="2">
        <text>a (3E)-enoyl-CoA = a 4-saturated (2E)-enoyl-CoA</text>
        <dbReference type="Rhea" id="RHEA:45228"/>
        <dbReference type="ChEBI" id="CHEBI:58521"/>
        <dbReference type="ChEBI" id="CHEBI:85097"/>
        <dbReference type="EC" id="5.3.3.8"/>
    </reaction>
</comment>
<protein>
    <recommendedName>
        <fullName evidence="5">Delta(3)-Delta(2)-enoyl-CoA isomerase</fullName>
        <ecNumber evidence="5">5.3.3.8</ecNumber>
    </recommendedName>
</protein>
<gene>
    <name evidence="8" type="ORF">COLO4_15831</name>
</gene>